<name>A0ABX0X676_9BACT</name>
<dbReference type="EMBL" id="JAATJH010000001">
    <property type="protein sequence ID" value="NJC24523.1"/>
    <property type="molecule type" value="Genomic_DNA"/>
</dbReference>
<organism evidence="2 3">
    <name type="scientific">Neolewinella antarctica</name>
    <dbReference type="NCBI Taxonomy" id="442734"/>
    <lineage>
        <taxon>Bacteria</taxon>
        <taxon>Pseudomonadati</taxon>
        <taxon>Bacteroidota</taxon>
        <taxon>Saprospiria</taxon>
        <taxon>Saprospirales</taxon>
        <taxon>Lewinellaceae</taxon>
        <taxon>Neolewinella</taxon>
    </lineage>
</organism>
<accession>A0ABX0X676</accession>
<evidence type="ECO:0000256" key="1">
    <source>
        <dbReference type="SAM" id="MobiDB-lite"/>
    </source>
</evidence>
<comment type="caution">
    <text evidence="2">The sequence shown here is derived from an EMBL/GenBank/DDBJ whole genome shotgun (WGS) entry which is preliminary data.</text>
</comment>
<proteinExistence type="predicted"/>
<reference evidence="2 3" key="1">
    <citation type="submission" date="2020-03" db="EMBL/GenBank/DDBJ databases">
        <title>Genomic Encyclopedia of Type Strains, Phase IV (KMG-IV): sequencing the most valuable type-strain genomes for metagenomic binning, comparative biology and taxonomic classification.</title>
        <authorList>
            <person name="Goeker M."/>
        </authorList>
    </citation>
    <scope>NUCLEOTIDE SEQUENCE [LARGE SCALE GENOMIC DNA]</scope>
    <source>
        <strain evidence="2 3">DSM 105096</strain>
    </source>
</reference>
<gene>
    <name evidence="2" type="ORF">GGR27_000004</name>
</gene>
<protein>
    <submittedName>
        <fullName evidence="2">Uncharacterized protein</fullName>
    </submittedName>
</protein>
<dbReference type="Proteomes" id="UP000770785">
    <property type="component" value="Unassembled WGS sequence"/>
</dbReference>
<sequence>MLSRKKFLELAASKYTEINQLQQAPDMMAYERGLRDLMNELGRSIADRQFDDESKDRRKKKSSPPPLAK</sequence>
<evidence type="ECO:0000313" key="3">
    <source>
        <dbReference type="Proteomes" id="UP000770785"/>
    </source>
</evidence>
<feature type="region of interest" description="Disordered" evidence="1">
    <location>
        <begin position="45"/>
        <end position="69"/>
    </location>
</feature>
<feature type="compositionally biased region" description="Basic and acidic residues" evidence="1">
    <location>
        <begin position="45"/>
        <end position="56"/>
    </location>
</feature>
<evidence type="ECO:0000313" key="2">
    <source>
        <dbReference type="EMBL" id="NJC24523.1"/>
    </source>
</evidence>
<keyword evidence="3" id="KW-1185">Reference proteome</keyword>